<proteinExistence type="predicted"/>
<reference evidence="3" key="1">
    <citation type="submission" date="2020-03" db="EMBL/GenBank/DDBJ databases">
        <title>The deep terrestrial virosphere.</title>
        <authorList>
            <person name="Holmfeldt K."/>
            <person name="Nilsson E."/>
            <person name="Simone D."/>
            <person name="Lopez-Fernandez M."/>
            <person name="Wu X."/>
            <person name="de Brujin I."/>
            <person name="Lundin D."/>
            <person name="Andersson A."/>
            <person name="Bertilsson S."/>
            <person name="Dopson M."/>
        </authorList>
    </citation>
    <scope>NUCLEOTIDE SEQUENCE</scope>
    <source>
        <strain evidence="2">MM415A01612</strain>
        <strain evidence="3">MM415B03877</strain>
    </source>
</reference>
<sequence length="61" mass="6650">MPKGTKVAKCVEDVMAQGKSKVSAIKICQKSTGMSYATGKKSKSRKTTVRGRYNRRKLKGG</sequence>
<dbReference type="AlphaFoldDB" id="A0A6M3LHU7"/>
<feature type="region of interest" description="Disordered" evidence="1">
    <location>
        <begin position="34"/>
        <end position="61"/>
    </location>
</feature>
<protein>
    <submittedName>
        <fullName evidence="3">Uncharacterized protein</fullName>
    </submittedName>
</protein>
<name>A0A6M3LHU7_9ZZZZ</name>
<feature type="compositionally biased region" description="Basic residues" evidence="1">
    <location>
        <begin position="40"/>
        <end position="61"/>
    </location>
</feature>
<accession>A0A6M3LHU7</accession>
<dbReference type="EMBL" id="MT142199">
    <property type="protein sequence ID" value="QJA76004.1"/>
    <property type="molecule type" value="Genomic_DNA"/>
</dbReference>
<evidence type="ECO:0000313" key="2">
    <source>
        <dbReference type="EMBL" id="QJA76004.1"/>
    </source>
</evidence>
<organism evidence="3">
    <name type="scientific">viral metagenome</name>
    <dbReference type="NCBI Taxonomy" id="1070528"/>
    <lineage>
        <taxon>unclassified sequences</taxon>
        <taxon>metagenomes</taxon>
        <taxon>organismal metagenomes</taxon>
    </lineage>
</organism>
<evidence type="ECO:0000313" key="3">
    <source>
        <dbReference type="EMBL" id="QJA94360.1"/>
    </source>
</evidence>
<evidence type="ECO:0000256" key="1">
    <source>
        <dbReference type="SAM" id="MobiDB-lite"/>
    </source>
</evidence>
<gene>
    <name evidence="2" type="ORF">MM415A01612_0002</name>
    <name evidence="3" type="ORF">MM415B03877_0008</name>
</gene>
<dbReference type="EMBL" id="MT143225">
    <property type="protein sequence ID" value="QJA94360.1"/>
    <property type="molecule type" value="Genomic_DNA"/>
</dbReference>